<dbReference type="InterPro" id="IPR012677">
    <property type="entry name" value="Nucleotide-bd_a/b_plait_sf"/>
</dbReference>
<feature type="region of interest" description="Disordered" evidence="2">
    <location>
        <begin position="197"/>
        <end position="328"/>
    </location>
</feature>
<dbReference type="RefSeq" id="XP_005646290.1">
    <property type="nucleotide sequence ID" value="XM_005646233.1"/>
</dbReference>
<keyword evidence="5" id="KW-1185">Reference proteome</keyword>
<feature type="domain" description="RRM" evidence="3">
    <location>
        <begin position="136"/>
        <end position="215"/>
    </location>
</feature>
<dbReference type="PANTHER" id="PTHR15241">
    <property type="entry name" value="TRANSFORMER-2-RELATED"/>
    <property type="match status" value="1"/>
</dbReference>
<reference evidence="4 5" key="1">
    <citation type="journal article" date="2012" name="Genome Biol.">
        <title>The genome of the polar eukaryotic microalga coccomyxa subellipsoidea reveals traits of cold adaptation.</title>
        <authorList>
            <person name="Blanc G."/>
            <person name="Agarkova I."/>
            <person name="Grimwood J."/>
            <person name="Kuo A."/>
            <person name="Brueggeman A."/>
            <person name="Dunigan D."/>
            <person name="Gurnon J."/>
            <person name="Ladunga I."/>
            <person name="Lindquist E."/>
            <person name="Lucas S."/>
            <person name="Pangilinan J."/>
            <person name="Proschold T."/>
            <person name="Salamov A."/>
            <person name="Schmutz J."/>
            <person name="Weeks D."/>
            <person name="Yamada T."/>
            <person name="Claverie J.M."/>
            <person name="Grigoriev I."/>
            <person name="Van Etten J."/>
            <person name="Lomsadze A."/>
            <person name="Borodovsky M."/>
        </authorList>
    </citation>
    <scope>NUCLEOTIDE SEQUENCE [LARGE SCALE GENOMIC DNA]</scope>
    <source>
        <strain evidence="4 5">C-169</strain>
    </source>
</reference>
<dbReference type="SUPFAM" id="SSF54928">
    <property type="entry name" value="RNA-binding domain, RBD"/>
    <property type="match status" value="2"/>
</dbReference>
<evidence type="ECO:0000256" key="2">
    <source>
        <dbReference type="SAM" id="MobiDB-lite"/>
    </source>
</evidence>
<dbReference type="eggNOG" id="KOG0118">
    <property type="taxonomic scope" value="Eukaryota"/>
</dbReference>
<evidence type="ECO:0000256" key="1">
    <source>
        <dbReference type="PROSITE-ProRule" id="PRU00176"/>
    </source>
</evidence>
<dbReference type="GO" id="GO:0003723">
    <property type="term" value="F:RNA binding"/>
    <property type="evidence" value="ECO:0007669"/>
    <property type="project" value="UniProtKB-UniRule"/>
</dbReference>
<feature type="compositionally biased region" description="Basic and acidic residues" evidence="2">
    <location>
        <begin position="265"/>
        <end position="280"/>
    </location>
</feature>
<dbReference type="SMART" id="SM00360">
    <property type="entry name" value="RRM"/>
    <property type="match status" value="2"/>
</dbReference>
<proteinExistence type="predicted"/>
<dbReference type="STRING" id="574566.I0YTM7"/>
<dbReference type="GeneID" id="17039730"/>
<dbReference type="InterPro" id="IPR035979">
    <property type="entry name" value="RBD_domain_sf"/>
</dbReference>
<gene>
    <name evidence="4" type="ORF">COCSUDRAFT_42808</name>
</gene>
<dbReference type="EMBL" id="AGSI01000011">
    <property type="protein sequence ID" value="EIE21746.1"/>
    <property type="molecule type" value="Genomic_DNA"/>
</dbReference>
<accession>I0YTM7</accession>
<name>I0YTM7_COCSC</name>
<evidence type="ECO:0000259" key="3">
    <source>
        <dbReference type="PROSITE" id="PS50102"/>
    </source>
</evidence>
<feature type="compositionally biased region" description="Polar residues" evidence="2">
    <location>
        <begin position="244"/>
        <end position="259"/>
    </location>
</feature>
<evidence type="ECO:0000313" key="5">
    <source>
        <dbReference type="Proteomes" id="UP000007264"/>
    </source>
</evidence>
<evidence type="ECO:0000313" key="4">
    <source>
        <dbReference type="EMBL" id="EIE21746.1"/>
    </source>
</evidence>
<organism evidence="4 5">
    <name type="scientific">Coccomyxa subellipsoidea (strain C-169)</name>
    <name type="common">Green microalga</name>
    <dbReference type="NCBI Taxonomy" id="574566"/>
    <lineage>
        <taxon>Eukaryota</taxon>
        <taxon>Viridiplantae</taxon>
        <taxon>Chlorophyta</taxon>
        <taxon>core chlorophytes</taxon>
        <taxon>Trebouxiophyceae</taxon>
        <taxon>Trebouxiophyceae incertae sedis</taxon>
        <taxon>Coccomyxaceae</taxon>
        <taxon>Coccomyxa</taxon>
        <taxon>Coccomyxa subellipsoidea</taxon>
    </lineage>
</organism>
<feature type="compositionally biased region" description="Polar residues" evidence="2">
    <location>
        <begin position="282"/>
        <end position="295"/>
    </location>
</feature>
<comment type="caution">
    <text evidence="4">The sequence shown here is derived from an EMBL/GenBank/DDBJ whole genome shotgun (WGS) entry which is preliminary data.</text>
</comment>
<keyword evidence="1" id="KW-0694">RNA-binding</keyword>
<dbReference type="InterPro" id="IPR000504">
    <property type="entry name" value="RRM_dom"/>
</dbReference>
<protein>
    <recommendedName>
        <fullName evidence="3">RRM domain-containing protein</fullName>
    </recommendedName>
</protein>
<feature type="compositionally biased region" description="Low complexity" evidence="2">
    <location>
        <begin position="224"/>
        <end position="233"/>
    </location>
</feature>
<sequence length="328" mass="35649">MSFLQNQDSNTDFIQLRAMAAPRSDLNAPGGSSSEGQIRASAKYLFVNNVADCADEILVHAAFEKYNLMDVYLPRSHETGKIKKFGFLAFASEEDGLQALEEMDGSTALNPSHPIRLSINTSPKVDADKMIDLDIRRLYMGNLQSAISEDAIYSAFKRYNLQNIRLVTDRETGLPRGFGFLTFGTAQEAKRALTEMNQRPFPGTSWSIKLGVDKDPVPPPPQMPMRSASSASSHHADRSESPGMRTQQVVSRLQDSYTIVSGAPDKNKGEVKKEVKKEPASRQPTPLGSSKSQGTKGPGKGAVKAPVGRKELSAADSNPFACLAPDSV</sequence>
<feature type="domain" description="RRM" evidence="3">
    <location>
        <begin position="43"/>
        <end position="122"/>
    </location>
</feature>
<dbReference type="Gene3D" id="3.30.70.330">
    <property type="match status" value="2"/>
</dbReference>
<dbReference type="KEGG" id="csl:COCSUDRAFT_42808"/>
<dbReference type="PANTHER" id="PTHR15241:SF304">
    <property type="entry name" value="RRM DOMAIN-CONTAINING PROTEIN"/>
    <property type="match status" value="1"/>
</dbReference>
<dbReference type="PROSITE" id="PS50102">
    <property type="entry name" value="RRM"/>
    <property type="match status" value="2"/>
</dbReference>
<dbReference type="OrthoDB" id="439808at2759"/>
<dbReference type="Pfam" id="PF00076">
    <property type="entry name" value="RRM_1"/>
    <property type="match status" value="2"/>
</dbReference>
<dbReference type="AlphaFoldDB" id="I0YTM7"/>
<dbReference type="Proteomes" id="UP000007264">
    <property type="component" value="Unassembled WGS sequence"/>
</dbReference>